<keyword evidence="2" id="KW-1185">Reference proteome</keyword>
<evidence type="ECO:0000313" key="2">
    <source>
        <dbReference type="Proteomes" id="UP000198304"/>
    </source>
</evidence>
<proteinExistence type="predicted"/>
<dbReference type="EMBL" id="FZOJ01000012">
    <property type="protein sequence ID" value="SNS53891.1"/>
    <property type="molecule type" value="Genomic_DNA"/>
</dbReference>
<dbReference type="OrthoDB" id="1950859at2"/>
<dbReference type="RefSeq" id="WP_089283405.1">
    <property type="nucleotide sequence ID" value="NZ_FZOJ01000012.1"/>
</dbReference>
<dbReference type="Proteomes" id="UP000198304">
    <property type="component" value="Unassembled WGS sequence"/>
</dbReference>
<protein>
    <recommendedName>
        <fullName evidence="3">WG containing repeat-containing protein</fullName>
    </recommendedName>
</protein>
<evidence type="ECO:0008006" key="3">
    <source>
        <dbReference type="Google" id="ProtNLM"/>
    </source>
</evidence>
<accession>A0A239FAY4</accession>
<gene>
    <name evidence="1" type="ORF">SAMN05446037_101295</name>
</gene>
<organism evidence="1 2">
    <name type="scientific">Anaerovirgula multivorans</name>
    <dbReference type="NCBI Taxonomy" id="312168"/>
    <lineage>
        <taxon>Bacteria</taxon>
        <taxon>Bacillati</taxon>
        <taxon>Bacillota</taxon>
        <taxon>Clostridia</taxon>
        <taxon>Peptostreptococcales</taxon>
        <taxon>Natronincolaceae</taxon>
        <taxon>Anaerovirgula</taxon>
    </lineage>
</organism>
<dbReference type="InterPro" id="IPR043765">
    <property type="entry name" value="DUF5711"/>
</dbReference>
<sequence>MNNKRKVFVLLIVIMLILIGPRLIKQVKSVLTTVEKEFYLLQEIETGHEDDLIYKKLDSGLVQYWDGILYFYDMTGKQKWHTYIGIVNPIIKTNSNSVYMLDNDKNQLIRIGKNGEIVYRYTIEGALANFEVCEENYVILQYFSQKNITNLKILNKEGREHNNILLTEGEVINISISKTHNYIGINTLVTNNVLESRLLTYNIDGQLIGSNNLEEQFVLGFLYDSKGNMIVVKEEEVFSINKSNRVIWSVFLDKIKLFKGFLTEHMVLYSDESGKNPLIHTKEGEEMKVLQYNGKVIGESQIDGKVNGLDIHEEAIVFYSPRTIYFLDKRGNLEVEYKYSSDIEEIFVFSKGHLVIVTKGKLSFMKMSEG</sequence>
<dbReference type="AlphaFoldDB" id="A0A239FAY4"/>
<evidence type="ECO:0000313" key="1">
    <source>
        <dbReference type="EMBL" id="SNS53891.1"/>
    </source>
</evidence>
<reference evidence="1 2" key="1">
    <citation type="submission" date="2017-06" db="EMBL/GenBank/DDBJ databases">
        <authorList>
            <person name="Kim H.J."/>
            <person name="Triplett B.A."/>
        </authorList>
    </citation>
    <scope>NUCLEOTIDE SEQUENCE [LARGE SCALE GENOMIC DNA]</scope>
    <source>
        <strain evidence="1 2">SCA</strain>
    </source>
</reference>
<dbReference type="Pfam" id="PF18975">
    <property type="entry name" value="DUF5711"/>
    <property type="match status" value="1"/>
</dbReference>
<name>A0A239FAY4_9FIRM</name>